<evidence type="ECO:0000313" key="10">
    <source>
        <dbReference type="Proteomes" id="UP000887226"/>
    </source>
</evidence>
<comment type="similarity">
    <text evidence="2">Belongs to the ATP-dependent AMP-binding enzyme family.</text>
</comment>
<evidence type="ECO:0000256" key="6">
    <source>
        <dbReference type="SAM" id="MobiDB-lite"/>
    </source>
</evidence>
<dbReference type="EMBL" id="MU253960">
    <property type="protein sequence ID" value="KAG9243666.1"/>
    <property type="molecule type" value="Genomic_DNA"/>
</dbReference>
<evidence type="ECO:0000256" key="5">
    <source>
        <dbReference type="ARBA" id="ARBA00022840"/>
    </source>
</evidence>
<comment type="pathway">
    <text evidence="1">Secondary metabolite biosynthesis.</text>
</comment>
<evidence type="ECO:0008006" key="11">
    <source>
        <dbReference type="Google" id="ProtNLM"/>
    </source>
</evidence>
<feature type="domain" description="AMP-binding enzyme C-terminal" evidence="8">
    <location>
        <begin position="457"/>
        <end position="536"/>
    </location>
</feature>
<gene>
    <name evidence="9" type="ORF">BJ878DRAFT_108610</name>
</gene>
<accession>A0A9P7Z1R5</accession>
<name>A0A9P7Z1R5_9HELO</name>
<dbReference type="Gene3D" id="3.40.50.12780">
    <property type="entry name" value="N-terminal domain of ligase-like"/>
    <property type="match status" value="1"/>
</dbReference>
<evidence type="ECO:0000256" key="1">
    <source>
        <dbReference type="ARBA" id="ARBA00005179"/>
    </source>
</evidence>
<sequence>MVFHSAEDIAVPDVDLLSWIFSGQEYDKDKDVYIDALIPNRRLSAREAESRVRKLITSFRQHGIKEGDSVIVQSFGDIMYPIVFLAIVGVGAKFVGCNPGSTAQELINLITLTSARYVLTVPSRLPTVLEAIDINAPSASISKSNVFILDTPHDQFNPQGFSTVTDLCSQSEEASELAGESGSPDAGPNSGNRTAALFSTSGTTGLPKVAAVSHRASIARCVASWDPKPKSYAVSKLICLPMFHGVAATASHIDPLRFGVQTYIQPRFEKHSFTMAIWEHKITETSMVPSIISMLLQQDETMSKEDLKKYLHSLRIVRCAGASLDTGLQQKFYELLHSEARIVNAWGLTEAGTVTSFFGSERDDTGSVGRLSPNFVARIIDGNGRDVVVDGIPGDILVRGPSLMTDYHKNEDACKEAFFDGWLRTGDIGYCKEGKWYIVGRSKDMMKVRSWQVAPAEIEACVMQHPLVLEVSVIGIKPLTIVGELPRAYVVLKYGSNVTSVMAEIHEMVGAVLAKYKALDGGITVVTSLPKTASGKVMKNVLRQKANEELLNGIR</sequence>
<dbReference type="InterPro" id="IPR000873">
    <property type="entry name" value="AMP-dep_synth/lig_dom"/>
</dbReference>
<evidence type="ECO:0000313" key="9">
    <source>
        <dbReference type="EMBL" id="KAG9243666.1"/>
    </source>
</evidence>
<dbReference type="PANTHER" id="PTHR24096">
    <property type="entry name" value="LONG-CHAIN-FATTY-ACID--COA LIGASE"/>
    <property type="match status" value="1"/>
</dbReference>
<comment type="caution">
    <text evidence="9">The sequence shown here is derived from an EMBL/GenBank/DDBJ whole genome shotgun (WGS) entry which is preliminary data.</text>
</comment>
<keyword evidence="3" id="KW-0436">Ligase</keyword>
<dbReference type="GO" id="GO:0005524">
    <property type="term" value="F:ATP binding"/>
    <property type="evidence" value="ECO:0007669"/>
    <property type="project" value="UniProtKB-KW"/>
</dbReference>
<dbReference type="InterPro" id="IPR042099">
    <property type="entry name" value="ANL_N_sf"/>
</dbReference>
<reference evidence="9" key="1">
    <citation type="journal article" date="2021" name="IMA Fungus">
        <title>Genomic characterization of three marine fungi, including Emericellopsis atlantica sp. nov. with signatures of a generalist lifestyle and marine biomass degradation.</title>
        <authorList>
            <person name="Hagestad O.C."/>
            <person name="Hou L."/>
            <person name="Andersen J.H."/>
            <person name="Hansen E.H."/>
            <person name="Altermark B."/>
            <person name="Li C."/>
            <person name="Kuhnert E."/>
            <person name="Cox R.J."/>
            <person name="Crous P.W."/>
            <person name="Spatafora J.W."/>
            <person name="Lail K."/>
            <person name="Amirebrahimi M."/>
            <person name="Lipzen A."/>
            <person name="Pangilinan J."/>
            <person name="Andreopoulos W."/>
            <person name="Hayes R.D."/>
            <person name="Ng V."/>
            <person name="Grigoriev I.V."/>
            <person name="Jackson S.A."/>
            <person name="Sutton T.D.S."/>
            <person name="Dobson A.D.W."/>
            <person name="Rama T."/>
        </authorList>
    </citation>
    <scope>NUCLEOTIDE SEQUENCE</scope>
    <source>
        <strain evidence="9">TRa3180A</strain>
    </source>
</reference>
<protein>
    <recommendedName>
        <fullName evidence="11">Acetyl-CoA synthetase-like protein</fullName>
    </recommendedName>
</protein>
<dbReference type="InterPro" id="IPR025110">
    <property type="entry name" value="AMP-bd_C"/>
</dbReference>
<dbReference type="SUPFAM" id="SSF56801">
    <property type="entry name" value="Acetyl-CoA synthetase-like"/>
    <property type="match status" value="1"/>
</dbReference>
<proteinExistence type="inferred from homology"/>
<dbReference type="Pfam" id="PF13193">
    <property type="entry name" value="AMP-binding_C"/>
    <property type="match status" value="1"/>
</dbReference>
<organism evidence="9 10">
    <name type="scientific">Calycina marina</name>
    <dbReference type="NCBI Taxonomy" id="1763456"/>
    <lineage>
        <taxon>Eukaryota</taxon>
        <taxon>Fungi</taxon>
        <taxon>Dikarya</taxon>
        <taxon>Ascomycota</taxon>
        <taxon>Pezizomycotina</taxon>
        <taxon>Leotiomycetes</taxon>
        <taxon>Helotiales</taxon>
        <taxon>Pezizellaceae</taxon>
        <taxon>Calycina</taxon>
    </lineage>
</organism>
<keyword evidence="10" id="KW-1185">Reference proteome</keyword>
<dbReference type="InterPro" id="IPR045851">
    <property type="entry name" value="AMP-bd_C_sf"/>
</dbReference>
<dbReference type="Pfam" id="PF00501">
    <property type="entry name" value="AMP-binding"/>
    <property type="match status" value="1"/>
</dbReference>
<evidence type="ECO:0000259" key="8">
    <source>
        <dbReference type="Pfam" id="PF13193"/>
    </source>
</evidence>
<dbReference type="GO" id="GO:0016405">
    <property type="term" value="F:CoA-ligase activity"/>
    <property type="evidence" value="ECO:0007669"/>
    <property type="project" value="TreeGrafter"/>
</dbReference>
<dbReference type="Proteomes" id="UP000887226">
    <property type="component" value="Unassembled WGS sequence"/>
</dbReference>
<evidence type="ECO:0000256" key="3">
    <source>
        <dbReference type="ARBA" id="ARBA00022598"/>
    </source>
</evidence>
<keyword evidence="4" id="KW-0547">Nucleotide-binding</keyword>
<feature type="region of interest" description="Disordered" evidence="6">
    <location>
        <begin position="173"/>
        <end position="197"/>
    </location>
</feature>
<evidence type="ECO:0000259" key="7">
    <source>
        <dbReference type="Pfam" id="PF00501"/>
    </source>
</evidence>
<evidence type="ECO:0000256" key="4">
    <source>
        <dbReference type="ARBA" id="ARBA00022741"/>
    </source>
</evidence>
<dbReference type="PANTHER" id="PTHR24096:SF317">
    <property type="entry name" value="ADENYLATE-FORMING ENZYME AFEA"/>
    <property type="match status" value="1"/>
</dbReference>
<dbReference type="AlphaFoldDB" id="A0A9P7Z1R5"/>
<evidence type="ECO:0000256" key="2">
    <source>
        <dbReference type="ARBA" id="ARBA00006432"/>
    </source>
</evidence>
<dbReference type="OrthoDB" id="2150604at2759"/>
<dbReference type="Gene3D" id="3.30.300.30">
    <property type="match status" value="1"/>
</dbReference>
<keyword evidence="5" id="KW-0067">ATP-binding</keyword>
<dbReference type="GO" id="GO:0019748">
    <property type="term" value="P:secondary metabolic process"/>
    <property type="evidence" value="ECO:0007669"/>
    <property type="project" value="TreeGrafter"/>
</dbReference>
<feature type="domain" description="AMP-dependent synthetase/ligase" evidence="7">
    <location>
        <begin position="29"/>
        <end position="407"/>
    </location>
</feature>